<keyword evidence="1 3" id="KW-0853">WD repeat</keyword>
<evidence type="ECO:0000256" key="3">
    <source>
        <dbReference type="PROSITE-ProRule" id="PRU00221"/>
    </source>
</evidence>
<dbReference type="Proteomes" id="UP000230605">
    <property type="component" value="Chromosome 1"/>
</dbReference>
<reference evidence="6 8" key="2">
    <citation type="submission" date="2023-09" db="EMBL/GenBank/DDBJ databases">
        <title>Complete-Gapless Cercospora beticola genome.</title>
        <authorList>
            <person name="Wyatt N.A."/>
            <person name="Spanner R.E."/>
            <person name="Bolton M.D."/>
        </authorList>
    </citation>
    <scope>NUCLEOTIDE SEQUENCE [LARGE SCALE GENOMIC DNA]</scope>
    <source>
        <strain evidence="6">Cb09-40</strain>
    </source>
</reference>
<feature type="compositionally biased region" description="Polar residues" evidence="4">
    <location>
        <begin position="52"/>
        <end position="63"/>
    </location>
</feature>
<evidence type="ECO:0000313" key="5">
    <source>
        <dbReference type="EMBL" id="PIB02192.1"/>
    </source>
</evidence>
<evidence type="ECO:0000256" key="1">
    <source>
        <dbReference type="ARBA" id="ARBA00022574"/>
    </source>
</evidence>
<organism evidence="5 7">
    <name type="scientific">Cercospora beticola</name>
    <name type="common">Sugarbeet leaf spot fungus</name>
    <dbReference type="NCBI Taxonomy" id="122368"/>
    <lineage>
        <taxon>Eukaryota</taxon>
        <taxon>Fungi</taxon>
        <taxon>Dikarya</taxon>
        <taxon>Ascomycota</taxon>
        <taxon>Pezizomycotina</taxon>
        <taxon>Dothideomycetes</taxon>
        <taxon>Dothideomycetidae</taxon>
        <taxon>Mycosphaerellales</taxon>
        <taxon>Mycosphaerellaceae</taxon>
        <taxon>Cercospora</taxon>
    </lineage>
</organism>
<feature type="region of interest" description="Disordered" evidence="4">
    <location>
        <begin position="141"/>
        <end position="162"/>
    </location>
</feature>
<dbReference type="GO" id="GO:0005680">
    <property type="term" value="C:anaphase-promoting complex"/>
    <property type="evidence" value="ECO:0007669"/>
    <property type="project" value="TreeGrafter"/>
</dbReference>
<dbReference type="GO" id="GO:1905786">
    <property type="term" value="P:positive regulation of anaphase-promoting complex-dependent catabolic process"/>
    <property type="evidence" value="ECO:0007669"/>
    <property type="project" value="TreeGrafter"/>
</dbReference>
<dbReference type="Gene3D" id="2.130.10.10">
    <property type="entry name" value="YVTN repeat-like/Quinoprotein amine dehydrogenase"/>
    <property type="match status" value="1"/>
</dbReference>
<keyword evidence="2" id="KW-0677">Repeat</keyword>
<dbReference type="PANTHER" id="PTHR19918">
    <property type="entry name" value="CELL DIVISION CYCLE 20 CDC20 FIZZY -RELATED"/>
    <property type="match status" value="1"/>
</dbReference>
<dbReference type="GO" id="GO:0031145">
    <property type="term" value="P:anaphase-promoting complex-dependent catabolic process"/>
    <property type="evidence" value="ECO:0007669"/>
    <property type="project" value="TreeGrafter"/>
</dbReference>
<dbReference type="Proteomes" id="UP001302367">
    <property type="component" value="Chromosome 1"/>
</dbReference>
<name>A0A2G5IBV1_CERBT</name>
<dbReference type="SMART" id="SM00320">
    <property type="entry name" value="WD40"/>
    <property type="match status" value="4"/>
</dbReference>
<feature type="region of interest" description="Disordered" evidence="4">
    <location>
        <begin position="1"/>
        <end position="113"/>
    </location>
</feature>
<dbReference type="InterPro" id="IPR036322">
    <property type="entry name" value="WD40_repeat_dom_sf"/>
</dbReference>
<proteinExistence type="predicted"/>
<gene>
    <name evidence="5" type="ORF">CB0940_01914</name>
    <name evidence="6" type="ORF">RHO25_001985</name>
</gene>
<evidence type="ECO:0000256" key="4">
    <source>
        <dbReference type="SAM" id="MobiDB-lite"/>
    </source>
</evidence>
<reference evidence="5 7" key="1">
    <citation type="submission" date="2015-10" db="EMBL/GenBank/DDBJ databases">
        <title>The cercosporin biosynthetic gene cluster was horizontally transferred to several fungal lineages and shown to be expanded in Cercospora beticola based on microsynteny with recipient genomes.</title>
        <authorList>
            <person name="De Jonge R."/>
            <person name="Ebert M.K."/>
            <person name="Suttle J.C."/>
            <person name="Jurick Ii W.M."/>
            <person name="Secor G.A."/>
            <person name="Thomma B.P."/>
            <person name="Van De Peer Y."/>
            <person name="Bolton M.D."/>
        </authorList>
    </citation>
    <scope>NUCLEOTIDE SEQUENCE [LARGE SCALE GENOMIC DNA]</scope>
    <source>
        <strain evidence="5 7">09-40</strain>
    </source>
</reference>
<evidence type="ECO:0000313" key="8">
    <source>
        <dbReference type="Proteomes" id="UP001302367"/>
    </source>
</evidence>
<dbReference type="AlphaFoldDB" id="A0A2G5IBV1"/>
<dbReference type="EMBL" id="CP134184">
    <property type="protein sequence ID" value="WPA97376.1"/>
    <property type="molecule type" value="Genomic_DNA"/>
</dbReference>
<keyword evidence="8" id="KW-1185">Reference proteome</keyword>
<dbReference type="InterPro" id="IPR015943">
    <property type="entry name" value="WD40/YVTN_repeat-like_dom_sf"/>
</dbReference>
<dbReference type="PANTHER" id="PTHR19918:SF5">
    <property type="entry name" value="MEIOSIS-SPECIFIC APC_C ACTIVATOR PROTEIN AMA1"/>
    <property type="match status" value="1"/>
</dbReference>
<dbReference type="OrthoDB" id="10263272at2759"/>
<dbReference type="SUPFAM" id="SSF50978">
    <property type="entry name" value="WD40 repeat-like"/>
    <property type="match status" value="1"/>
</dbReference>
<dbReference type="EMBL" id="LKMD01000100">
    <property type="protein sequence ID" value="PIB02192.1"/>
    <property type="molecule type" value="Genomic_DNA"/>
</dbReference>
<dbReference type="GO" id="GO:1990757">
    <property type="term" value="F:ubiquitin ligase activator activity"/>
    <property type="evidence" value="ECO:0007669"/>
    <property type="project" value="TreeGrafter"/>
</dbReference>
<accession>A0A2G5IBV1</accession>
<dbReference type="GO" id="GO:0010997">
    <property type="term" value="F:anaphase-promoting complex binding"/>
    <property type="evidence" value="ECO:0007669"/>
    <property type="project" value="InterPro"/>
</dbReference>
<dbReference type="InterPro" id="IPR001680">
    <property type="entry name" value="WD40_rpt"/>
</dbReference>
<dbReference type="Pfam" id="PF00400">
    <property type="entry name" value="WD40"/>
    <property type="match status" value="1"/>
</dbReference>
<dbReference type="PROSITE" id="PS50082">
    <property type="entry name" value="WD_REPEATS_2"/>
    <property type="match status" value="1"/>
</dbReference>
<evidence type="ECO:0000313" key="7">
    <source>
        <dbReference type="Proteomes" id="UP000230605"/>
    </source>
</evidence>
<protein>
    <submittedName>
        <fullName evidence="5">Meiotic fizzy-related protein 2</fullName>
    </submittedName>
</protein>
<feature type="compositionally biased region" description="Low complexity" evidence="4">
    <location>
        <begin position="39"/>
        <end position="51"/>
    </location>
</feature>
<feature type="repeat" description="WD" evidence="3">
    <location>
        <begin position="488"/>
        <end position="520"/>
    </location>
</feature>
<evidence type="ECO:0000313" key="6">
    <source>
        <dbReference type="EMBL" id="WPA97376.1"/>
    </source>
</evidence>
<sequence length="745" mass="79748">MSHPSSISGHSGADAQSARKSQKACQKSGFLLDGSRSITTTTTRALLTPATGSRSGTRRQPGTLSLDRRRNSGSASTQDITPPGLCESSSSSEESEIATPSTQESARQYRARRWKQPDRFIPARACTPTKQDLYLTPPRTRTALADPFGPAPNTASRGNDRFVTLCRPPPPSRTTALPPLPPGLANERRAASAGAVWTVGGTQVTEGVASTPNGRGGRVTSGTNAPHYTSNFLHRHTPSEDEAIHGSRLAVALEVSPSGSLFSDTSSPTSPVPCSPRRRSLSDAPRFRTSWNNGTWETANLTSPTEAGKTKAKDVPIIPFRVLDAPALRDDYYCSLLAYSSTMQCLAVGLGSHVYLWSEVRGSVPTHVPDSLTAPFSAHVTSLSFSSVEGGSSILAIGRADGRVTLWSPQDHDPRFDSEQPAPVACVCFRPNAVRRSSVKEPGMMVMTEELLVGDESGNVYYYSVEWPTPDQRDLFGWPGSMTIIARLSCHSQQVCGLAWSKEGEYFATGGNDNHLYLFETKKLFPRNGNHQGNATSDLTVLNGSSTSGDPLAGQGEVLAITAGRQKHLFSLNAAVKAISFAPWQPSLVAAGGGSNDRCIHFFHAVSGATLATIDCHAQVTSLVWSETRKEIAATFGFAQPEHPYRIAVFAWPSCKKVVGIPWWGEERALYAVAYPGGPNGGRSGMKKDGEACLVVATSDASIKFHEVWGQKTRSSGTGNKGLLGGSRILEDGVSGFVEEMGRIR</sequence>
<evidence type="ECO:0000256" key="2">
    <source>
        <dbReference type="ARBA" id="ARBA00022737"/>
    </source>
</evidence>
<feature type="region of interest" description="Disordered" evidence="4">
    <location>
        <begin position="259"/>
        <end position="287"/>
    </location>
</feature>
<dbReference type="InterPro" id="IPR033010">
    <property type="entry name" value="Cdc20/Fizzy"/>
</dbReference>